<reference evidence="3 5" key="1">
    <citation type="submission" date="2018-06" db="EMBL/GenBank/DDBJ databases">
        <authorList>
            <consortium name="Pathogen Informatics"/>
            <person name="Doyle S."/>
        </authorList>
    </citation>
    <scope>NUCLEOTIDE SEQUENCE [LARGE SCALE GENOMIC DNA]</scope>
    <source>
        <strain evidence="3 5">NCTC11159</strain>
    </source>
</reference>
<dbReference type="Proteomes" id="UP000295794">
    <property type="component" value="Unassembled WGS sequence"/>
</dbReference>
<keyword evidence="4" id="KW-0378">Hydrolase</keyword>
<dbReference type="RefSeq" id="WP_115226781.1">
    <property type="nucleotide sequence ID" value="NZ_CAWOLO010000002.1"/>
</dbReference>
<feature type="domain" description="T6SS Phospholipase effector Tle1-like catalytic" evidence="2">
    <location>
        <begin position="263"/>
        <end position="380"/>
    </location>
</feature>
<evidence type="ECO:0000313" key="3">
    <source>
        <dbReference type="EMBL" id="STQ90463.1"/>
    </source>
</evidence>
<dbReference type="EMBL" id="SMBT01000002">
    <property type="protein sequence ID" value="TCU89095.1"/>
    <property type="molecule type" value="Genomic_DNA"/>
</dbReference>
<dbReference type="PANTHER" id="PTHR33840">
    <property type="match status" value="1"/>
</dbReference>
<protein>
    <submittedName>
        <fullName evidence="4">Alpha/beta hydrolase family protein DUF2235</fullName>
    </submittedName>
    <submittedName>
        <fullName evidence="3">Uncharacterized conserved protein</fullName>
    </submittedName>
</protein>
<dbReference type="GO" id="GO:0016787">
    <property type="term" value="F:hydrolase activity"/>
    <property type="evidence" value="ECO:0007669"/>
    <property type="project" value="UniProtKB-KW"/>
</dbReference>
<dbReference type="PANTHER" id="PTHR33840:SF1">
    <property type="entry name" value="TLE1 PHOSPHOLIPASE DOMAIN-CONTAINING PROTEIN"/>
    <property type="match status" value="1"/>
</dbReference>
<accession>A0A377Q6B0</accession>
<reference evidence="4 6" key="2">
    <citation type="submission" date="2019-03" db="EMBL/GenBank/DDBJ databases">
        <title>Genomic Encyclopedia of Type Strains, Phase IV (KMG-IV): sequencing the most valuable type-strain genomes for metagenomic binning, comparative biology and taxonomic classification.</title>
        <authorList>
            <person name="Goeker M."/>
        </authorList>
    </citation>
    <scope>NUCLEOTIDE SEQUENCE [LARGE SCALE GENOMIC DNA]</scope>
    <source>
        <strain evidence="4 6">DSM 3764</strain>
    </source>
</reference>
<dbReference type="EMBL" id="UGHR01000001">
    <property type="protein sequence ID" value="STQ90463.1"/>
    <property type="molecule type" value="Genomic_DNA"/>
</dbReference>
<dbReference type="Proteomes" id="UP000255108">
    <property type="component" value="Unassembled WGS sequence"/>
</dbReference>
<keyword evidence="6" id="KW-1185">Reference proteome</keyword>
<dbReference type="Pfam" id="PF09994">
    <property type="entry name" value="T6SS_Tle1-like_cat"/>
    <property type="match status" value="1"/>
</dbReference>
<feature type="coiled-coil region" evidence="1">
    <location>
        <begin position="664"/>
        <end position="698"/>
    </location>
</feature>
<evidence type="ECO:0000313" key="4">
    <source>
        <dbReference type="EMBL" id="TCU89095.1"/>
    </source>
</evidence>
<evidence type="ECO:0000259" key="2">
    <source>
        <dbReference type="Pfam" id="PF09994"/>
    </source>
</evidence>
<organism evidence="3 5">
    <name type="scientific">Iodobacter fluviatilis</name>
    <dbReference type="NCBI Taxonomy" id="537"/>
    <lineage>
        <taxon>Bacteria</taxon>
        <taxon>Pseudomonadati</taxon>
        <taxon>Pseudomonadota</taxon>
        <taxon>Betaproteobacteria</taxon>
        <taxon>Neisseriales</taxon>
        <taxon>Chitinibacteraceae</taxon>
        <taxon>Iodobacter</taxon>
    </lineage>
</organism>
<gene>
    <name evidence="4" type="ORF">EV682_1024</name>
    <name evidence="3" type="ORF">NCTC11159_01527</name>
</gene>
<name>A0A377Q6B0_9NEIS</name>
<dbReference type="AlphaFoldDB" id="A0A377Q6B0"/>
<sequence length="728" mass="81258">MSARFSSECRPNPLVLEAKEQDQRSITQNRPKSLPCKQDIYLGFFFDGTNNNKYRDTDAFAHSNVARLYEVYSGEPTVAKLKVLKKAAKADAAAAWSSVIPKDEKKYYRKTYIPGVGTPFIELGDSGEGMDNTLGLAMSKHGEVRINWALLQVSNHIHAAIMGTQFSDPLKDDAELATEMLDETARDRGSQYSIRTPSRGRGFILQDRSQKLAKAIAPIVRGSPTIRSVRLSVFGFSRGAAEARVFCSWLQKYYSDGIAGIPLKIDFLGIFDTVASVGLANSVPIGGVEGHYAWASEENLQVSSAVKRCVHLVSAHEVRGSFPLDSIGSGAHCKEVVYPGVHSDVGGGYPPNDQGRSIGEGAAGDAKKLSQIPLAQMYREALIASVPLLAPIDFNDFHQSNFKIDPVTVKVFNDYIAATRFGSGKPSGVMWLTEIQAEEPLLQIIHRHYGIFLRWRKSMLGKVHLLPGIAASLDSAAKKTQDRHDLQTTDQALQQELNMLEKYSPLVSELSIWPAKVGDWSGGVSTEWHKQEAVSPASKVLFETLVHDSRAWFKPGNFSDDDQVWFNDGGMEKSRKIMIKSIEAEQERIRSPYRLSDEQMKLVDNKDYKKNVERIENLKTNKTYMVRSGGQEPIRLYGYLRWRHVFGAAALSAPLQEPVSKEVMRRRELENQQHENNLQSLNQQNINARKRYQEGQINAQSYGEALRDNSLRMSAEHQRHAAAMAAIK</sequence>
<keyword evidence="1" id="KW-0175">Coiled coil</keyword>
<evidence type="ECO:0000313" key="6">
    <source>
        <dbReference type="Proteomes" id="UP000295794"/>
    </source>
</evidence>
<dbReference type="InterPro" id="IPR018712">
    <property type="entry name" value="Tle1-like_cat"/>
</dbReference>
<evidence type="ECO:0000313" key="5">
    <source>
        <dbReference type="Proteomes" id="UP000255108"/>
    </source>
</evidence>
<evidence type="ECO:0000256" key="1">
    <source>
        <dbReference type="SAM" id="Coils"/>
    </source>
</evidence>
<dbReference type="OrthoDB" id="4378831at2"/>
<proteinExistence type="predicted"/>